<dbReference type="NCBIfam" id="NF033708">
    <property type="entry name" value="T9SS_Cterm_ChiA"/>
    <property type="match status" value="1"/>
</dbReference>
<protein>
    <submittedName>
        <fullName evidence="3">T9SS type A sorting domain-containing protein</fullName>
    </submittedName>
</protein>
<evidence type="ECO:0000259" key="2">
    <source>
        <dbReference type="Pfam" id="PF21722"/>
    </source>
</evidence>
<dbReference type="RefSeq" id="WP_132000900.1">
    <property type="nucleotide sequence ID" value="NZ_SMFK01000001.1"/>
</dbReference>
<dbReference type="Pfam" id="PF21722">
    <property type="entry name" value="Gly_rich_2"/>
    <property type="match status" value="1"/>
</dbReference>
<name>A0A4R5CME4_9FLAO</name>
<proteinExistence type="predicted"/>
<keyword evidence="4" id="KW-1185">Reference proteome</keyword>
<dbReference type="InterPro" id="IPR049304">
    <property type="entry name" value="Gly_rich_dom"/>
</dbReference>
<dbReference type="Proteomes" id="UP000295479">
    <property type="component" value="Unassembled WGS sequence"/>
</dbReference>
<dbReference type="EMBL" id="SMFK01000001">
    <property type="protein sequence ID" value="TDD99603.1"/>
    <property type="molecule type" value="Genomic_DNA"/>
</dbReference>
<organism evidence="3 4">
    <name type="scientific">Flavobacterium cellulosilyticum</name>
    <dbReference type="NCBI Taxonomy" id="2541731"/>
    <lineage>
        <taxon>Bacteria</taxon>
        <taxon>Pseudomonadati</taxon>
        <taxon>Bacteroidota</taxon>
        <taxon>Flavobacteriia</taxon>
        <taxon>Flavobacteriales</taxon>
        <taxon>Flavobacteriaceae</taxon>
        <taxon>Flavobacterium</taxon>
    </lineage>
</organism>
<gene>
    <name evidence="3" type="ORF">E0F76_02440</name>
</gene>
<sequence>MNYDYLKNTFSIFIKTHTLILFLCLVLVGATGFGQISHSTPGTYTFIVPTGITSITVQAWGAGEDGKNNSDYGGGGGGAYAESTFKVTTGDTYTIIVGSHGDNGDNSSISVSSSPSTLLVKAEGGGKNAYHQGGKSSGSIGTIKYSGGDGHRSSIYYGGGGSSAGNTGNGSDAYFSNGGIGESGISGNGGNGNQTADNGTNPGGGGGEGRYKNGDGGNGKVIINGVPCPIFAISNLSATNTCISGTSIVTINADASSLPVGSYMVTYDKSSPSATALTASMTVSTAGTGSFTVSDLTTAGTITITISKLTLESCETTFSGKIAYLTVFANNTAGVASSSPTVCVNTPITNITHSTTGASGIGSPTGLPAGVTASWASNTITLSGAPTAIGVFNYSIPLSGGCSVDSATGIITVTGLTSTGVTICAGDSGFLTSAFVCENENPVSLTKLATAATTESGNVWDNPTNVYNNDNNFASSTIKSNSSAILSATNFDFSAIPDNASIITVQVAIGRKASKTNCIRDNSLFLIVGGVSEGINMADNSTYWPTSNSSSFYSYSPNNWGFPSLTVAQIKASNFGVAFSAKESTKSSKTASLDYISVEITYTVPGSLDWYTASSGGVKIGSGSFFNPVGISGSGLVDTNTPGTTTFFAACSTNSSCRNPTTFVINAIPVAPSPEVKQPSCTVKTGTITITAPAATGMSYSIDGVNYSNTSGIFTLVPIGIYNVTAKLNTGCVSIATAVEIKIPTNTWNGSSWSLGTPNSTQAIVFNGDYLSILDEDITACSCSVNVGKKVKINAGRNLIISNEVNVYGTLTFEDTASLVQINNVSNTNLGNIIYKRNTTKITKFDYTYWSTPVLPFSLGRVSPNTQGDKFYSFDSNIENWKQESAASLMVPGVGYIIRGPQNYIAPRPPSTYEAAFEGIPNNGHYEIKGINPERSYLLGNPYPSALDADTFLNANQNVLIGTIYFWTHNTPIAFGTPDPGSGLYAYSGNDYASYNSTGGVGTADNSSVPGINNDNIPNGKIATGQGFFGSSKTNIDGFVPGTPIIFDNMMRVGVIDVLKEDNLQFFKTRNFKTVKTIEKNRIWLNLTNTQGAFKQALVGYITDATNNYEDRFDGESYDGNDFLDFYSVNQGINLAIQGRALPFNDNDEVPLGYRVVVEGTFSVAIGKIDGLLSNQSVYLEDKLTNTIFDLKKGNYSFNTVAGIFNDRFVLKYKAADTTLGSTEFEAQVNNVLVSIKNKQITLNSFDETIVNVTIYDLLGRQIYQKTKVNSNELSIPNLISSHQTLVVKTSLKNGKTITNKIIL</sequence>
<feature type="region of interest" description="Disordered" evidence="1">
    <location>
        <begin position="185"/>
        <end position="212"/>
    </location>
</feature>
<evidence type="ECO:0000313" key="4">
    <source>
        <dbReference type="Proteomes" id="UP000295479"/>
    </source>
</evidence>
<reference evidence="3 4" key="1">
    <citation type="submission" date="2019-03" db="EMBL/GenBank/DDBJ databases">
        <title>Flavobacterium AR-3-4 sp. nov. isolated from arctic soil.</title>
        <authorList>
            <person name="Chaudhary D.K."/>
        </authorList>
    </citation>
    <scope>NUCLEOTIDE SEQUENCE [LARGE SCALE GENOMIC DNA]</scope>
    <source>
        <strain evidence="3 4">AR-3-4</strain>
    </source>
</reference>
<comment type="caution">
    <text evidence="3">The sequence shown here is derived from an EMBL/GenBank/DDBJ whole genome shotgun (WGS) entry which is preliminary data.</text>
</comment>
<accession>A0A4R5CME4</accession>
<evidence type="ECO:0000256" key="1">
    <source>
        <dbReference type="SAM" id="MobiDB-lite"/>
    </source>
</evidence>
<feature type="compositionally biased region" description="Gly residues" evidence="1">
    <location>
        <begin position="201"/>
        <end position="212"/>
    </location>
</feature>
<dbReference type="OrthoDB" id="1652165at2"/>
<evidence type="ECO:0000313" key="3">
    <source>
        <dbReference type="EMBL" id="TDD99603.1"/>
    </source>
</evidence>
<feature type="domain" description="Glycine-rich" evidence="2">
    <location>
        <begin position="40"/>
        <end position="223"/>
    </location>
</feature>